<keyword evidence="14" id="KW-1185">Reference proteome</keyword>
<keyword evidence="8" id="KW-0472">Membrane</keyword>
<gene>
    <name evidence="13" type="primary">pgsA</name>
    <name evidence="13" type="ORF">SNEC2469_LOCUS3202</name>
</gene>
<evidence type="ECO:0000256" key="9">
    <source>
        <dbReference type="ARBA" id="ARBA00023209"/>
    </source>
</evidence>
<dbReference type="Gene3D" id="1.20.120.1760">
    <property type="match status" value="1"/>
</dbReference>
<evidence type="ECO:0000256" key="7">
    <source>
        <dbReference type="ARBA" id="ARBA00023098"/>
    </source>
</evidence>
<dbReference type="InterPro" id="IPR004570">
    <property type="entry name" value="Phosphatidylglycerol_P_synth"/>
</dbReference>
<comment type="similarity">
    <text evidence="2 11">Belongs to the CDP-alcohol phosphatidyltransferase class-I family.</text>
</comment>
<evidence type="ECO:0000256" key="3">
    <source>
        <dbReference type="ARBA" id="ARBA00022516"/>
    </source>
</evidence>
<evidence type="ECO:0000256" key="4">
    <source>
        <dbReference type="ARBA" id="ARBA00022679"/>
    </source>
</evidence>
<evidence type="ECO:0000256" key="6">
    <source>
        <dbReference type="ARBA" id="ARBA00022989"/>
    </source>
</evidence>
<protein>
    <submittedName>
        <fullName evidence="13">PgsA protein</fullName>
    </submittedName>
</protein>
<evidence type="ECO:0000313" key="13">
    <source>
        <dbReference type="EMBL" id="CAE7226135.1"/>
    </source>
</evidence>
<name>A0A812KBD3_9DINO</name>
<dbReference type="PANTHER" id="PTHR14269">
    <property type="entry name" value="CDP-DIACYLGLYCEROL--GLYCEROL-3-PHOSPHATE 3-PHOSPHATIDYLTRANSFERASE-RELATED"/>
    <property type="match status" value="1"/>
</dbReference>
<dbReference type="NCBIfam" id="TIGR00560">
    <property type="entry name" value="pgsA"/>
    <property type="match status" value="1"/>
</dbReference>
<dbReference type="OrthoDB" id="10020554at2759"/>
<keyword evidence="6" id="KW-1133">Transmembrane helix</keyword>
<dbReference type="EMBL" id="CAJNJA010007553">
    <property type="protein sequence ID" value="CAE7226135.1"/>
    <property type="molecule type" value="Genomic_DNA"/>
</dbReference>
<keyword evidence="9" id="KW-0594">Phospholipid biosynthesis</keyword>
<keyword evidence="5" id="KW-0812">Transmembrane</keyword>
<dbReference type="InterPro" id="IPR043130">
    <property type="entry name" value="CDP-OH_PTrfase_TM_dom"/>
</dbReference>
<dbReference type="InterPro" id="IPR050324">
    <property type="entry name" value="CDP-alcohol_PTase-I"/>
</dbReference>
<evidence type="ECO:0000256" key="5">
    <source>
        <dbReference type="ARBA" id="ARBA00022692"/>
    </source>
</evidence>
<proteinExistence type="inferred from homology"/>
<organism evidence="13 14">
    <name type="scientific">Symbiodinium necroappetens</name>
    <dbReference type="NCBI Taxonomy" id="1628268"/>
    <lineage>
        <taxon>Eukaryota</taxon>
        <taxon>Sar</taxon>
        <taxon>Alveolata</taxon>
        <taxon>Dinophyceae</taxon>
        <taxon>Suessiales</taxon>
        <taxon>Symbiodiniaceae</taxon>
        <taxon>Symbiodinium</taxon>
    </lineage>
</organism>
<evidence type="ECO:0000256" key="8">
    <source>
        <dbReference type="ARBA" id="ARBA00023136"/>
    </source>
</evidence>
<dbReference type="AlphaFoldDB" id="A0A812KBD3"/>
<evidence type="ECO:0000256" key="12">
    <source>
        <dbReference type="SAM" id="MobiDB-lite"/>
    </source>
</evidence>
<comment type="subcellular location">
    <subcellularLocation>
        <location evidence="1">Membrane</location>
        <topology evidence="1">Multi-pass membrane protein</topology>
    </subcellularLocation>
</comment>
<feature type="region of interest" description="Disordered" evidence="12">
    <location>
        <begin position="517"/>
        <end position="537"/>
    </location>
</feature>
<comment type="caution">
    <text evidence="13">The sequence shown here is derived from an EMBL/GenBank/DDBJ whole genome shotgun (WGS) entry which is preliminary data.</text>
</comment>
<accession>A0A812KBD3</accession>
<keyword evidence="4 11" id="KW-0808">Transferase</keyword>
<evidence type="ECO:0000256" key="1">
    <source>
        <dbReference type="ARBA" id="ARBA00004141"/>
    </source>
</evidence>
<feature type="compositionally biased region" description="Basic and acidic residues" evidence="12">
    <location>
        <begin position="439"/>
        <end position="461"/>
    </location>
</feature>
<evidence type="ECO:0000256" key="10">
    <source>
        <dbReference type="ARBA" id="ARBA00023264"/>
    </source>
</evidence>
<dbReference type="GO" id="GO:0005886">
    <property type="term" value="C:plasma membrane"/>
    <property type="evidence" value="ECO:0007669"/>
    <property type="project" value="TreeGrafter"/>
</dbReference>
<dbReference type="InterPro" id="IPR048254">
    <property type="entry name" value="CDP_ALCOHOL_P_TRANSF_CS"/>
</dbReference>
<dbReference type="Pfam" id="PF01066">
    <property type="entry name" value="CDP-OH_P_transf"/>
    <property type="match status" value="1"/>
</dbReference>
<dbReference type="InterPro" id="IPR000462">
    <property type="entry name" value="CDP-OH_P_trans"/>
</dbReference>
<dbReference type="GO" id="GO:0008444">
    <property type="term" value="F:CDP-diacylglycerol-glycerol-3-phosphate 3-phosphatidyltransferase activity"/>
    <property type="evidence" value="ECO:0007669"/>
    <property type="project" value="InterPro"/>
</dbReference>
<keyword evidence="7" id="KW-0443">Lipid metabolism</keyword>
<evidence type="ECO:0000256" key="11">
    <source>
        <dbReference type="RuleBase" id="RU003750"/>
    </source>
</evidence>
<keyword evidence="10" id="KW-1208">Phospholipid metabolism</keyword>
<dbReference type="GO" id="GO:0046474">
    <property type="term" value="P:glycerophospholipid biosynthetic process"/>
    <property type="evidence" value="ECO:0007669"/>
    <property type="project" value="TreeGrafter"/>
</dbReference>
<dbReference type="PANTHER" id="PTHR14269:SF62">
    <property type="entry name" value="CDP-DIACYLGLYCEROL--GLYCEROL-3-PHOSPHATE 3-PHOSPHATIDYLTRANSFERASE 1, CHLOROPLASTIC"/>
    <property type="match status" value="1"/>
</dbReference>
<feature type="region of interest" description="Disordered" evidence="12">
    <location>
        <begin position="436"/>
        <end position="469"/>
    </location>
</feature>
<dbReference type="PROSITE" id="PS00379">
    <property type="entry name" value="CDP_ALCOHOL_P_TRANSF"/>
    <property type="match status" value="1"/>
</dbReference>
<dbReference type="CDD" id="cd22961">
    <property type="entry name" value="DD_TEX55-like"/>
    <property type="match status" value="1"/>
</dbReference>
<sequence length="643" mass="70858">MTTLRALRMASRSRCQAWGAAVDQRRGLRLAGPSWSRRCASVPPTEDWRTVPNALTALRLVAVPGIFATWYFELHGATAALFGAAAVTDWFDGFLARRWNQKTALGALLDPLADKLLVSSTLIILVEHTASPVVSLPAAAILARELGVSTLREWTQVHRPEAASSVSVAWHGKAKAAAQLLALQGLLAGIALRGDVETTTEVDGESQAWGPSVYKGACELHLRCGEQLAAVQNAQNTHRQLCDSDLRCQKFYVGLRGISLRFEWRQLPVFPRMQSLDAQVTGTKLMRCFHYGLGPPEDKLPYSGLFQSRSALPLACPTVREISGYSEPLRLDVMRPMSTAQVVLRAEEHRYTVPLAGCPDGAIQFSVKPSFAKVAERGRGTDAYSAPSLPGFKDAAASAKEYLERHHLLQYMQSLLHAVIQAKPKDPVAYMMSLMKTSHRSDRSDRSESRRSSEEVPEARSDPGPSVAGKEILLGQTASDPGIGPEALEATEAEPCAPPQDADQHASARKEDFVFDSSIPTPTLKPQHLDIEDSPASARRKELALTRAALDPQRLKEIRTSLQRQLQSTISEGKLETSVQKALELMTDPSFEAEEHLRNELIILLSERKELMSRTHRLTEELHQLRQLNQDLHLKLSKSSDYG</sequence>
<evidence type="ECO:0000313" key="14">
    <source>
        <dbReference type="Proteomes" id="UP000601435"/>
    </source>
</evidence>
<reference evidence="13" key="1">
    <citation type="submission" date="2021-02" db="EMBL/GenBank/DDBJ databases">
        <authorList>
            <person name="Dougan E. K."/>
            <person name="Rhodes N."/>
            <person name="Thang M."/>
            <person name="Chan C."/>
        </authorList>
    </citation>
    <scope>NUCLEOTIDE SEQUENCE</scope>
</reference>
<keyword evidence="3" id="KW-0444">Lipid biosynthesis</keyword>
<evidence type="ECO:0000256" key="2">
    <source>
        <dbReference type="ARBA" id="ARBA00010441"/>
    </source>
</evidence>
<dbReference type="Proteomes" id="UP000601435">
    <property type="component" value="Unassembled WGS sequence"/>
</dbReference>